<name>A0A9D1N1T7_9FIRM</name>
<dbReference type="Pfam" id="PF23750">
    <property type="entry name" value="RsgI_M"/>
    <property type="match status" value="1"/>
</dbReference>
<feature type="compositionally biased region" description="Gly residues" evidence="1">
    <location>
        <begin position="251"/>
        <end position="303"/>
    </location>
</feature>
<feature type="domain" description="Anti-sigma factor RsgI-like middle" evidence="3">
    <location>
        <begin position="84"/>
        <end position="168"/>
    </location>
</feature>
<reference evidence="4" key="2">
    <citation type="journal article" date="2021" name="PeerJ">
        <title>Extensive microbial diversity within the chicken gut microbiome revealed by metagenomics and culture.</title>
        <authorList>
            <person name="Gilroy R."/>
            <person name="Ravi A."/>
            <person name="Getino M."/>
            <person name="Pursley I."/>
            <person name="Horton D.L."/>
            <person name="Alikhan N.F."/>
            <person name="Baker D."/>
            <person name="Gharbi K."/>
            <person name="Hall N."/>
            <person name="Watson M."/>
            <person name="Adriaenssens E.M."/>
            <person name="Foster-Nyarko E."/>
            <person name="Jarju S."/>
            <person name="Secka A."/>
            <person name="Antonio M."/>
            <person name="Oren A."/>
            <person name="Chaudhuri R.R."/>
            <person name="La Ragione R."/>
            <person name="Hildebrand F."/>
            <person name="Pallen M.J."/>
        </authorList>
    </citation>
    <scope>NUCLEOTIDE SEQUENCE</scope>
    <source>
        <strain evidence="4">ChiGjej2B2-16831</strain>
    </source>
</reference>
<dbReference type="Proteomes" id="UP000824128">
    <property type="component" value="Unassembled WGS sequence"/>
</dbReference>
<evidence type="ECO:0000313" key="4">
    <source>
        <dbReference type="EMBL" id="HIU93557.1"/>
    </source>
</evidence>
<accession>A0A9D1N1T7</accession>
<feature type="compositionally biased region" description="Low complexity" evidence="1">
    <location>
        <begin position="225"/>
        <end position="244"/>
    </location>
</feature>
<reference evidence="4" key="1">
    <citation type="submission" date="2020-10" db="EMBL/GenBank/DDBJ databases">
        <authorList>
            <person name="Gilroy R."/>
        </authorList>
    </citation>
    <scope>NUCLEOTIDE SEQUENCE</scope>
    <source>
        <strain evidence="4">ChiGjej2B2-16831</strain>
    </source>
</reference>
<feature type="region of interest" description="Disordered" evidence="1">
    <location>
        <begin position="212"/>
        <end position="314"/>
    </location>
</feature>
<protein>
    <recommendedName>
        <fullName evidence="3">Anti-sigma factor RsgI-like middle domain-containing protein</fullName>
    </recommendedName>
</protein>
<dbReference type="AlphaFoldDB" id="A0A9D1N1T7"/>
<evidence type="ECO:0000256" key="2">
    <source>
        <dbReference type="SAM" id="Phobius"/>
    </source>
</evidence>
<keyword evidence="2" id="KW-1133">Transmembrane helix</keyword>
<gene>
    <name evidence="4" type="ORF">IAD24_00215</name>
</gene>
<evidence type="ECO:0000259" key="3">
    <source>
        <dbReference type="Pfam" id="PF23750"/>
    </source>
</evidence>
<organism evidence="4 5">
    <name type="scientific">Candidatus Aphodomorpha intestinavium</name>
    <dbReference type="NCBI Taxonomy" id="2840672"/>
    <lineage>
        <taxon>Bacteria</taxon>
        <taxon>Bacillati</taxon>
        <taxon>Bacillota</taxon>
        <taxon>Clostridia</taxon>
        <taxon>Eubacteriales</taxon>
        <taxon>Candidatus Aphodomorpha</taxon>
    </lineage>
</organism>
<dbReference type="InterPro" id="IPR055431">
    <property type="entry name" value="RsgI_M"/>
</dbReference>
<sequence>MKYLVMACHTGYAVVLDEDGRFLKVANRRYAVGQTVTDVVQMRVPPAEPPAQRAARWLYPLAAAAACLLLALGLLLRGAQTPQAAVYLSINPQVRIDVNRSDTVVSLTGLNEDGMALLSGYRYWNKPLEQVCGELLDRAAAQGFLLDGGRILLTLDGGEEWTAEQRESLPAYLAGRLAGRLSVTIEVAGGTPGESDDLQVIIPVGQDSGYGDSAYGMTPLPQTPAPTAAPQTPTPAPQATAPAAGDDGMTDYGGSGNDSGYGGNDGGDSGYGGGGNDDSGYGGNGNDDSGYGGNDGDDSGYGGNDDDDSGYGDD</sequence>
<evidence type="ECO:0000256" key="1">
    <source>
        <dbReference type="SAM" id="MobiDB-lite"/>
    </source>
</evidence>
<proteinExistence type="predicted"/>
<evidence type="ECO:0000313" key="5">
    <source>
        <dbReference type="Proteomes" id="UP000824128"/>
    </source>
</evidence>
<keyword evidence="2" id="KW-0472">Membrane</keyword>
<feature type="transmembrane region" description="Helical" evidence="2">
    <location>
        <begin position="57"/>
        <end position="76"/>
    </location>
</feature>
<comment type="caution">
    <text evidence="4">The sequence shown here is derived from an EMBL/GenBank/DDBJ whole genome shotgun (WGS) entry which is preliminary data.</text>
</comment>
<keyword evidence="2" id="KW-0812">Transmembrane</keyword>
<feature type="compositionally biased region" description="Acidic residues" evidence="1">
    <location>
        <begin position="304"/>
        <end position="314"/>
    </location>
</feature>
<dbReference type="EMBL" id="DVNZ01000008">
    <property type="protein sequence ID" value="HIU93557.1"/>
    <property type="molecule type" value="Genomic_DNA"/>
</dbReference>